<dbReference type="EMBL" id="CAXLJM020000035">
    <property type="protein sequence ID" value="CAL8103793.1"/>
    <property type="molecule type" value="Genomic_DNA"/>
</dbReference>
<accession>A0ABP1QIU7</accession>
<sequence>MVQIFFREFAANGYHRDDGNVGIKLSKHSLVFFTFTTFCLPFLSTLSLLRKPCVPIQPGFFLVKKCNTLDDPMIPEDSFIQYLVIPLPSILPTLFLAITSFILRMCMITAFSTQMCMVAPIKAYCFHSYLVFIKL</sequence>
<proteinExistence type="predicted"/>
<protein>
    <submittedName>
        <fullName evidence="2">Uncharacterized protein</fullName>
    </submittedName>
</protein>
<evidence type="ECO:0000313" key="2">
    <source>
        <dbReference type="EMBL" id="CAL8103793.1"/>
    </source>
</evidence>
<keyword evidence="3" id="KW-1185">Reference proteome</keyword>
<evidence type="ECO:0000256" key="1">
    <source>
        <dbReference type="SAM" id="Phobius"/>
    </source>
</evidence>
<reference evidence="2 3" key="1">
    <citation type="submission" date="2024-08" db="EMBL/GenBank/DDBJ databases">
        <authorList>
            <person name="Cucini C."/>
            <person name="Frati F."/>
        </authorList>
    </citation>
    <scope>NUCLEOTIDE SEQUENCE [LARGE SCALE GENOMIC DNA]</scope>
</reference>
<feature type="transmembrane region" description="Helical" evidence="1">
    <location>
        <begin position="79"/>
        <end position="103"/>
    </location>
</feature>
<comment type="caution">
    <text evidence="2">The sequence shown here is derived from an EMBL/GenBank/DDBJ whole genome shotgun (WGS) entry which is preliminary data.</text>
</comment>
<dbReference type="Proteomes" id="UP001642540">
    <property type="component" value="Unassembled WGS sequence"/>
</dbReference>
<keyword evidence="1" id="KW-0812">Transmembrane</keyword>
<keyword evidence="1" id="KW-1133">Transmembrane helix</keyword>
<feature type="transmembrane region" description="Helical" evidence="1">
    <location>
        <begin position="30"/>
        <end position="49"/>
    </location>
</feature>
<organism evidence="2 3">
    <name type="scientific">Orchesella dallaii</name>
    <dbReference type="NCBI Taxonomy" id="48710"/>
    <lineage>
        <taxon>Eukaryota</taxon>
        <taxon>Metazoa</taxon>
        <taxon>Ecdysozoa</taxon>
        <taxon>Arthropoda</taxon>
        <taxon>Hexapoda</taxon>
        <taxon>Collembola</taxon>
        <taxon>Entomobryomorpha</taxon>
        <taxon>Entomobryoidea</taxon>
        <taxon>Orchesellidae</taxon>
        <taxon>Orchesellinae</taxon>
        <taxon>Orchesella</taxon>
    </lineage>
</organism>
<evidence type="ECO:0000313" key="3">
    <source>
        <dbReference type="Proteomes" id="UP001642540"/>
    </source>
</evidence>
<name>A0ABP1QIU7_9HEXA</name>
<keyword evidence="1" id="KW-0472">Membrane</keyword>
<gene>
    <name evidence="2" type="ORF">ODALV1_LOCUS11554</name>
</gene>